<keyword evidence="1" id="KW-0560">Oxidoreductase</keyword>
<evidence type="ECO:0000259" key="2">
    <source>
        <dbReference type="Pfam" id="PF01266"/>
    </source>
</evidence>
<dbReference type="InterPro" id="IPR006076">
    <property type="entry name" value="FAD-dep_OxRdtase"/>
</dbReference>
<gene>
    <name evidence="3" type="ORF">M6D89_15880</name>
</gene>
<dbReference type="GO" id="GO:0016491">
    <property type="term" value="F:oxidoreductase activity"/>
    <property type="evidence" value="ECO:0007669"/>
    <property type="project" value="UniProtKB-KW"/>
</dbReference>
<proteinExistence type="predicted"/>
<dbReference type="Gene3D" id="3.30.9.10">
    <property type="entry name" value="D-Amino Acid Oxidase, subunit A, domain 2"/>
    <property type="match status" value="1"/>
</dbReference>
<dbReference type="Gene3D" id="3.50.50.60">
    <property type="entry name" value="FAD/NAD(P)-binding domain"/>
    <property type="match status" value="1"/>
</dbReference>
<dbReference type="GO" id="GO:0005737">
    <property type="term" value="C:cytoplasm"/>
    <property type="evidence" value="ECO:0007669"/>
    <property type="project" value="TreeGrafter"/>
</dbReference>
<comment type="caution">
    <text evidence="3">The sequence shown here is derived from an EMBL/GenBank/DDBJ whole genome shotgun (WGS) entry which is preliminary data.</text>
</comment>
<dbReference type="InterPro" id="IPR036188">
    <property type="entry name" value="FAD/NAD-bd_sf"/>
</dbReference>
<dbReference type="PANTHER" id="PTHR13847">
    <property type="entry name" value="SARCOSINE DEHYDROGENASE-RELATED"/>
    <property type="match status" value="1"/>
</dbReference>
<organism evidence="3 4">
    <name type="scientific">Gilvimarinus xylanilyticus</name>
    <dbReference type="NCBI Taxonomy" id="2944139"/>
    <lineage>
        <taxon>Bacteria</taxon>
        <taxon>Pseudomonadati</taxon>
        <taxon>Pseudomonadota</taxon>
        <taxon>Gammaproteobacteria</taxon>
        <taxon>Cellvibrionales</taxon>
        <taxon>Cellvibrionaceae</taxon>
        <taxon>Gilvimarinus</taxon>
    </lineage>
</organism>
<name>A0A9X2I533_9GAMM</name>
<dbReference type="SUPFAM" id="SSF51905">
    <property type="entry name" value="FAD/NAD(P)-binding domain"/>
    <property type="match status" value="1"/>
</dbReference>
<dbReference type="AlphaFoldDB" id="A0A9X2I533"/>
<dbReference type="Proteomes" id="UP001139319">
    <property type="component" value="Unassembled WGS sequence"/>
</dbReference>
<reference evidence="3" key="1">
    <citation type="submission" date="2022-05" db="EMBL/GenBank/DDBJ databases">
        <authorList>
            <person name="Sun H.-N."/>
        </authorList>
    </citation>
    <scope>NUCLEOTIDE SEQUENCE</scope>
    <source>
        <strain evidence="3">HB14</strain>
    </source>
</reference>
<evidence type="ECO:0000313" key="4">
    <source>
        <dbReference type="Proteomes" id="UP001139319"/>
    </source>
</evidence>
<dbReference type="PANTHER" id="PTHR13847:SF289">
    <property type="entry name" value="GLYCINE OXIDASE"/>
    <property type="match status" value="1"/>
</dbReference>
<evidence type="ECO:0000256" key="1">
    <source>
        <dbReference type="ARBA" id="ARBA00023002"/>
    </source>
</evidence>
<dbReference type="Pfam" id="PF01266">
    <property type="entry name" value="DAO"/>
    <property type="match status" value="1"/>
</dbReference>
<keyword evidence="4" id="KW-1185">Reference proteome</keyword>
<dbReference type="EMBL" id="JAMFTH010000007">
    <property type="protein sequence ID" value="MCP8900788.1"/>
    <property type="molecule type" value="Genomic_DNA"/>
</dbReference>
<sequence length="397" mass="43441">MPTTAPDTPIDIDIAVIGGGVAGLWLLDRLRTTGYQAALLTQAPLGSEQTLASQGMIHGGVKYTLAGTLSGASEAIADMPKHWRACLNGEGDVDLRETRVLSDHFYMWSTSTLGKLTGFFASRALRGRVEKVAANQRPPLFQNPAFKGSLYKLVDMVLDVPSLLANLKRNNAEQIFALPASHQWRKNGTRAELVLDDGTVVRARQFVFTAGRGNQALLNSLDISQPEQQLRPLKQLVVRHRHPYAFYGHCLGADKTPRLTISSHPSHDGSLVWYLGGSLAEEGANLSDDELIARGRNELKQLFPWLDFSDAQFSTLFIERAEPKQPGLVRPDQAFAEPANGLDNVIVAWPTKLTLTPNMAQQVLAQLDGPMNTNAGLAQLAQRLNTPDVAALPWEQQ</sequence>
<protein>
    <submittedName>
        <fullName evidence="3">FAD-dependent oxidoreductase</fullName>
    </submittedName>
</protein>
<reference evidence="3" key="2">
    <citation type="submission" date="2023-01" db="EMBL/GenBank/DDBJ databases">
        <title>Gilvimarinus xylanilyticus HB14 isolated from Caulerpa lentillifera aquaculture base in Hainan, China.</title>
        <authorList>
            <person name="Zhang Y.-J."/>
        </authorList>
    </citation>
    <scope>NUCLEOTIDE SEQUENCE</scope>
    <source>
        <strain evidence="3">HB14</strain>
    </source>
</reference>
<feature type="domain" description="FAD dependent oxidoreductase" evidence="2">
    <location>
        <begin position="13"/>
        <end position="305"/>
    </location>
</feature>
<dbReference type="RefSeq" id="WP_253969082.1">
    <property type="nucleotide sequence ID" value="NZ_JAMFTH010000007.1"/>
</dbReference>
<accession>A0A9X2I533</accession>
<evidence type="ECO:0000313" key="3">
    <source>
        <dbReference type="EMBL" id="MCP8900788.1"/>
    </source>
</evidence>